<evidence type="ECO:0000313" key="3">
    <source>
        <dbReference type="Proteomes" id="UP000646484"/>
    </source>
</evidence>
<evidence type="ECO:0000313" key="2">
    <source>
        <dbReference type="EMBL" id="MBC5622542.1"/>
    </source>
</evidence>
<evidence type="ECO:0000256" key="1">
    <source>
        <dbReference type="SAM" id="SignalP"/>
    </source>
</evidence>
<reference evidence="2 3" key="1">
    <citation type="submission" date="2020-08" db="EMBL/GenBank/DDBJ databases">
        <title>Genome public.</title>
        <authorList>
            <person name="Liu C."/>
            <person name="Sun Q."/>
        </authorList>
    </citation>
    <scope>NUCLEOTIDE SEQUENCE [LARGE SCALE GENOMIC DNA]</scope>
    <source>
        <strain evidence="2 3">NSJ-56</strain>
    </source>
</reference>
<dbReference type="Proteomes" id="UP000646484">
    <property type="component" value="Unassembled WGS sequence"/>
</dbReference>
<dbReference type="EMBL" id="JACOOH010000007">
    <property type="protein sequence ID" value="MBC5622542.1"/>
    <property type="molecule type" value="Genomic_DNA"/>
</dbReference>
<dbReference type="PROSITE" id="PS51257">
    <property type="entry name" value="PROKAR_LIPOPROTEIN"/>
    <property type="match status" value="1"/>
</dbReference>
<proteinExistence type="predicted"/>
<protein>
    <submittedName>
        <fullName evidence="2">DUF4837 family protein</fullName>
    </submittedName>
</protein>
<feature type="signal peptide" evidence="1">
    <location>
        <begin position="1"/>
        <end position="19"/>
    </location>
</feature>
<keyword evidence="3" id="KW-1185">Reference proteome</keyword>
<keyword evidence="1" id="KW-0732">Signal</keyword>
<dbReference type="Pfam" id="PF16125">
    <property type="entry name" value="DUF4837"/>
    <property type="match status" value="1"/>
</dbReference>
<sequence>MRKILFVFAMILVLGSCKNATKNLMPSISGKINQVLVIAEKNVWNGPVGDTIKAFFGQEQDGLPQAEPIMDVMNLPEMYFDKNMKGHRNVLQIKISPTIDSAYVQYADSPWAKTQKFIKIAAPNNKVAIQLFEENKMKILGIYAKAERDRLVSIYKRTADTRIFNLFKKKYDMLLYCPTGYYINKDTTDFVWISSETKKDSKGIIFFTEKYEHESQFNHVIIVDRVNEELEKFIPGPRNGSYMALDTEIPYTFVQYKYNGHYAVSVRGLWTVVNDFMAGPFVLNVVLDEEHQRVIYMMGYVYYPNEEKRDMLKQVEAILNTMVIDFKEKEQQQETKK</sequence>
<dbReference type="InterPro" id="IPR032286">
    <property type="entry name" value="DUF4837"/>
</dbReference>
<name>A0ABR7D444_9BACT</name>
<organism evidence="2 3">
    <name type="scientific">Butyricimonas hominis</name>
    <dbReference type="NCBI Taxonomy" id="2763032"/>
    <lineage>
        <taxon>Bacteria</taxon>
        <taxon>Pseudomonadati</taxon>
        <taxon>Bacteroidota</taxon>
        <taxon>Bacteroidia</taxon>
        <taxon>Bacteroidales</taxon>
        <taxon>Odoribacteraceae</taxon>
        <taxon>Butyricimonas</taxon>
    </lineage>
</organism>
<comment type="caution">
    <text evidence="2">The sequence shown here is derived from an EMBL/GenBank/DDBJ whole genome shotgun (WGS) entry which is preliminary data.</text>
</comment>
<gene>
    <name evidence="2" type="ORF">H8S64_15710</name>
</gene>
<feature type="chain" id="PRO_5046029079" evidence="1">
    <location>
        <begin position="20"/>
        <end position="337"/>
    </location>
</feature>
<accession>A0ABR7D444</accession>
<dbReference type="RefSeq" id="WP_186977305.1">
    <property type="nucleotide sequence ID" value="NZ_JACOOH010000007.1"/>
</dbReference>